<evidence type="ECO:0008006" key="9">
    <source>
        <dbReference type="Google" id="ProtNLM"/>
    </source>
</evidence>
<gene>
    <name evidence="7" type="ORF">H5P30_13625</name>
</gene>
<dbReference type="Proteomes" id="UP000525652">
    <property type="component" value="Unassembled WGS sequence"/>
</dbReference>
<sequence>MKKTLSLTLFASLMAASSAFALFGFGEDKTESANEDFGLPPYNGVKHAIAVLPPKYTALVTYTGDLSQNIGSMLESALYDTNRFIVVDRDRINDTLAEQNLQADGRSAKASDVAQTGLIQSAKYLAEVEITDVEGAESGQSGGVSIGGFRIGGSGGNAQITTIIKVIDSTTGEIVAKERVIGEAGRKGLNVGYASSNWGADVGGFSKTPLGEAAYDNVVQATRFLAEQFEDISLEGAVVTVSGDRIIINRGSNFNVENGQKFVVREKGELLIDPTTGEVLERIEGAVTSEIEVTKVSDKISYATLIDGVMPAKGDVVIAADN</sequence>
<dbReference type="Pfam" id="PF03783">
    <property type="entry name" value="CsgG"/>
    <property type="match status" value="1"/>
</dbReference>
<evidence type="ECO:0000256" key="5">
    <source>
        <dbReference type="ARBA" id="ARBA00023288"/>
    </source>
</evidence>
<reference evidence="7 8" key="1">
    <citation type="submission" date="2020-07" db="EMBL/GenBank/DDBJ databases">
        <authorList>
            <person name="Feng X."/>
        </authorList>
    </citation>
    <scope>NUCLEOTIDE SEQUENCE [LARGE SCALE GENOMIC DNA]</scope>
    <source>
        <strain evidence="7 8">JCM14086</strain>
    </source>
</reference>
<name>A0A7X1AZK6_9BACT</name>
<evidence type="ECO:0000256" key="2">
    <source>
        <dbReference type="ARBA" id="ARBA00022729"/>
    </source>
</evidence>
<accession>A0A7X1AZK6</accession>
<dbReference type="GO" id="GO:0030288">
    <property type="term" value="C:outer membrane-bounded periplasmic space"/>
    <property type="evidence" value="ECO:0007669"/>
    <property type="project" value="InterPro"/>
</dbReference>
<evidence type="ECO:0000256" key="3">
    <source>
        <dbReference type="ARBA" id="ARBA00023136"/>
    </source>
</evidence>
<evidence type="ECO:0000256" key="6">
    <source>
        <dbReference type="SAM" id="SignalP"/>
    </source>
</evidence>
<keyword evidence="5" id="KW-0449">Lipoprotein</keyword>
<dbReference type="RefSeq" id="WP_185693485.1">
    <property type="nucleotide sequence ID" value="NZ_JACHVA010000102.1"/>
</dbReference>
<evidence type="ECO:0000313" key="8">
    <source>
        <dbReference type="Proteomes" id="UP000525652"/>
    </source>
</evidence>
<feature type="signal peptide" evidence="6">
    <location>
        <begin position="1"/>
        <end position="21"/>
    </location>
</feature>
<dbReference type="InterPro" id="IPR005534">
    <property type="entry name" value="Curli_assmbl/transp-comp_CsgG"/>
</dbReference>
<evidence type="ECO:0000256" key="1">
    <source>
        <dbReference type="ARBA" id="ARBA00022475"/>
    </source>
</evidence>
<organism evidence="7 8">
    <name type="scientific">Puniceicoccus vermicola</name>
    <dbReference type="NCBI Taxonomy" id="388746"/>
    <lineage>
        <taxon>Bacteria</taxon>
        <taxon>Pseudomonadati</taxon>
        <taxon>Verrucomicrobiota</taxon>
        <taxon>Opitutia</taxon>
        <taxon>Puniceicoccales</taxon>
        <taxon>Puniceicoccaceae</taxon>
        <taxon>Puniceicoccus</taxon>
    </lineage>
</organism>
<keyword evidence="3" id="KW-0472">Membrane</keyword>
<dbReference type="EMBL" id="JACHVA010000102">
    <property type="protein sequence ID" value="MBC2602819.1"/>
    <property type="molecule type" value="Genomic_DNA"/>
</dbReference>
<keyword evidence="2 6" id="KW-0732">Signal</keyword>
<dbReference type="PANTHER" id="PTHR41164:SF1">
    <property type="entry name" value="CURLI PRODUCTION ASSEMBLY_TRANSPORT COMPONENT CSGG"/>
    <property type="match status" value="1"/>
</dbReference>
<keyword evidence="4" id="KW-0564">Palmitate</keyword>
<dbReference type="AlphaFoldDB" id="A0A7X1AZK6"/>
<feature type="chain" id="PRO_5030905104" description="Penicillin-binding protein activator LpoB" evidence="6">
    <location>
        <begin position="22"/>
        <end position="322"/>
    </location>
</feature>
<comment type="caution">
    <text evidence="7">The sequence shown here is derived from an EMBL/GenBank/DDBJ whole genome shotgun (WGS) entry which is preliminary data.</text>
</comment>
<proteinExistence type="predicted"/>
<keyword evidence="1" id="KW-1003">Cell membrane</keyword>
<keyword evidence="8" id="KW-1185">Reference proteome</keyword>
<dbReference type="Gene3D" id="3.40.50.10610">
    <property type="entry name" value="ABC-type transport auxiliary lipoprotein component"/>
    <property type="match status" value="1"/>
</dbReference>
<evidence type="ECO:0000256" key="4">
    <source>
        <dbReference type="ARBA" id="ARBA00023139"/>
    </source>
</evidence>
<evidence type="ECO:0000313" key="7">
    <source>
        <dbReference type="EMBL" id="MBC2602819.1"/>
    </source>
</evidence>
<dbReference type="PANTHER" id="PTHR41164">
    <property type="entry name" value="CURLI PRODUCTION ASSEMBLY/TRANSPORT COMPONENT CSGG"/>
    <property type="match status" value="1"/>
</dbReference>
<protein>
    <recommendedName>
        <fullName evidence="9">Penicillin-binding protein activator LpoB</fullName>
    </recommendedName>
</protein>